<dbReference type="SUPFAM" id="SSF52467">
    <property type="entry name" value="DHS-like NAD/FAD-binding domain"/>
    <property type="match status" value="1"/>
</dbReference>
<comment type="caution">
    <text evidence="4">Lacks conserved residue(s) required for the propagation of feature annotation.</text>
</comment>
<evidence type="ECO:0000259" key="5">
    <source>
        <dbReference type="PROSITE" id="PS50305"/>
    </source>
</evidence>
<dbReference type="Proteomes" id="UP000002791">
    <property type="component" value="Chromosome"/>
</dbReference>
<dbReference type="Pfam" id="PF02146">
    <property type="entry name" value="SIR2"/>
    <property type="match status" value="1"/>
</dbReference>
<evidence type="ECO:0000313" key="7">
    <source>
        <dbReference type="Proteomes" id="UP000002791"/>
    </source>
</evidence>
<dbReference type="Gene3D" id="3.40.50.1220">
    <property type="entry name" value="TPP-binding domain"/>
    <property type="match status" value="1"/>
</dbReference>
<dbReference type="AlphaFoldDB" id="H5XD49"/>
<evidence type="ECO:0000256" key="1">
    <source>
        <dbReference type="ARBA" id="ARBA00012928"/>
    </source>
</evidence>
<proteinExistence type="predicted"/>
<sequence>MRDEYRRAAELISSADALLVCAGAGMGVDSGLPDFRGDEGFWRAYPPYARLGLRFTELADPEHFADDPELAWGFYGHRLNLYRETRPHPGFSVLLKWGGNKPGGVHVFTSNVDGQFQRAGFTDVAEVHGSIHHLQCLAHCGAGIWPADDVEVAVDPDTMRARAPLPSCPHCGSLARPNILMFGDYDWLAHRSQRQLDTFTAWRRRSRSLVVVELGAGLAVPTVRRQAELASAANGALVRINPREPRIRHDRGVSLPVGALEALTALDELVS</sequence>
<evidence type="ECO:0000256" key="2">
    <source>
        <dbReference type="ARBA" id="ARBA00022679"/>
    </source>
</evidence>
<keyword evidence="2" id="KW-0808">Transferase</keyword>
<dbReference type="RefSeq" id="WP_005459786.1">
    <property type="nucleotide sequence ID" value="NZ_CM001440.1"/>
</dbReference>
<keyword evidence="7" id="KW-1185">Reference proteome</keyword>
<dbReference type="EC" id="2.3.1.286" evidence="1"/>
<dbReference type="InterPro" id="IPR026591">
    <property type="entry name" value="Sirtuin_cat_small_dom_sf"/>
</dbReference>
<dbReference type="Gene3D" id="3.30.1600.10">
    <property type="entry name" value="SIR2/SIRT2 'Small Domain"/>
    <property type="match status" value="1"/>
</dbReference>
<gene>
    <name evidence="6" type="ORF">SaccyDRAFT_4673</name>
</gene>
<evidence type="ECO:0000313" key="6">
    <source>
        <dbReference type="EMBL" id="EHR63480.1"/>
    </source>
</evidence>
<dbReference type="STRING" id="882082.SaccyDRAFT_4673"/>
<dbReference type="InterPro" id="IPR026590">
    <property type="entry name" value="Ssirtuin_cat_dom"/>
</dbReference>
<dbReference type="OrthoDB" id="9800582at2"/>
<name>H5XD49_9PSEU</name>
<feature type="domain" description="Deacetylase sirtuin-type" evidence="5">
    <location>
        <begin position="1"/>
        <end position="271"/>
    </location>
</feature>
<dbReference type="eggNOG" id="COG0846">
    <property type="taxonomic scope" value="Bacteria"/>
</dbReference>
<dbReference type="PANTHER" id="PTHR11085">
    <property type="entry name" value="NAD-DEPENDENT PROTEIN DEACYLASE SIRTUIN-5, MITOCHONDRIAL-RELATED"/>
    <property type="match status" value="1"/>
</dbReference>
<dbReference type="InterPro" id="IPR029035">
    <property type="entry name" value="DHS-like_NAD/FAD-binding_dom"/>
</dbReference>
<dbReference type="GO" id="GO:0017136">
    <property type="term" value="F:histone deacetylase activity, NAD-dependent"/>
    <property type="evidence" value="ECO:0007669"/>
    <property type="project" value="TreeGrafter"/>
</dbReference>
<evidence type="ECO:0000256" key="3">
    <source>
        <dbReference type="ARBA" id="ARBA00023027"/>
    </source>
</evidence>
<dbReference type="EMBL" id="CM001440">
    <property type="protein sequence ID" value="EHR63480.1"/>
    <property type="molecule type" value="Genomic_DNA"/>
</dbReference>
<dbReference type="InterPro" id="IPR003000">
    <property type="entry name" value="Sirtuin"/>
</dbReference>
<organism evidence="6 7">
    <name type="scientific">Saccharomonospora cyanea NA-134</name>
    <dbReference type="NCBI Taxonomy" id="882082"/>
    <lineage>
        <taxon>Bacteria</taxon>
        <taxon>Bacillati</taxon>
        <taxon>Actinomycetota</taxon>
        <taxon>Actinomycetes</taxon>
        <taxon>Pseudonocardiales</taxon>
        <taxon>Pseudonocardiaceae</taxon>
        <taxon>Saccharomonospora</taxon>
    </lineage>
</organism>
<accession>H5XD49</accession>
<reference evidence="6 7" key="1">
    <citation type="submission" date="2011-11" db="EMBL/GenBank/DDBJ databases">
        <title>The Noncontiguous Finished sequence of Saccharomonospora cyanea NA-134.</title>
        <authorList>
            <consortium name="US DOE Joint Genome Institute"/>
            <person name="Lucas S."/>
            <person name="Han J."/>
            <person name="Lapidus A."/>
            <person name="Cheng J.-F."/>
            <person name="Goodwin L."/>
            <person name="Pitluck S."/>
            <person name="Peters L."/>
            <person name="Ovchinnikova G."/>
            <person name="Lu M."/>
            <person name="Detter J.C."/>
            <person name="Han C."/>
            <person name="Tapia R."/>
            <person name="Land M."/>
            <person name="Hauser L."/>
            <person name="Kyrpides N."/>
            <person name="Ivanova N."/>
            <person name="Pagani I."/>
            <person name="Brambilla E.-M."/>
            <person name="Klenk H.-P."/>
            <person name="Woyke T."/>
        </authorList>
    </citation>
    <scope>NUCLEOTIDE SEQUENCE [LARGE SCALE GENOMIC DNA]</scope>
    <source>
        <strain evidence="6 7">NA-134</strain>
    </source>
</reference>
<dbReference type="HOGENOM" id="CLU_023643_2_0_11"/>
<dbReference type="GO" id="GO:0070403">
    <property type="term" value="F:NAD+ binding"/>
    <property type="evidence" value="ECO:0007669"/>
    <property type="project" value="InterPro"/>
</dbReference>
<evidence type="ECO:0000256" key="4">
    <source>
        <dbReference type="PROSITE-ProRule" id="PRU00236"/>
    </source>
</evidence>
<protein>
    <recommendedName>
        <fullName evidence="1">protein acetyllysine N-acetyltransferase</fullName>
        <ecNumber evidence="1">2.3.1.286</ecNumber>
    </recommendedName>
</protein>
<keyword evidence="3" id="KW-0520">NAD</keyword>
<dbReference type="PROSITE" id="PS50305">
    <property type="entry name" value="SIRTUIN"/>
    <property type="match status" value="1"/>
</dbReference>
<dbReference type="PANTHER" id="PTHR11085:SF4">
    <property type="entry name" value="NAD-DEPENDENT PROTEIN DEACYLASE"/>
    <property type="match status" value="1"/>
</dbReference>
<dbReference type="InterPro" id="IPR050134">
    <property type="entry name" value="NAD-dep_sirtuin_deacylases"/>
</dbReference>